<proteinExistence type="predicted"/>
<organism evidence="1">
    <name type="scientific">Amphimedon queenslandica</name>
    <name type="common">Sponge</name>
    <dbReference type="NCBI Taxonomy" id="400682"/>
    <lineage>
        <taxon>Eukaryota</taxon>
        <taxon>Metazoa</taxon>
        <taxon>Porifera</taxon>
        <taxon>Demospongiae</taxon>
        <taxon>Heteroscleromorpha</taxon>
        <taxon>Haplosclerida</taxon>
        <taxon>Niphatidae</taxon>
        <taxon>Amphimedon</taxon>
    </lineage>
</organism>
<dbReference type="EnsemblMetazoa" id="Aqu2.1.34091_001">
    <property type="protein sequence ID" value="Aqu2.1.34091_001"/>
    <property type="gene ID" value="Aqu2.1.34091"/>
</dbReference>
<evidence type="ECO:0000313" key="1">
    <source>
        <dbReference type="EnsemblMetazoa" id="Aqu2.1.34091_001"/>
    </source>
</evidence>
<sequence>MESSSNCLGCGSSNVPAYNRRKLSSEVSGAVKDAWKSALVDEYGDYISVAAGDDDTIIAVLKESGGYKCRPCFTTFERFHSLKCRISDSIKGLDDKITAVPFIRHNTMLRRIESHLSNAFLDHYDNESMSTDDSDIDFSDTVDGDRGDNLDLNIQPRFMGVNRYEKHSPHLFDSFAAADRIDTSAMSDTHIVPNHIQHDYGLQMSQKTEVVPFGMLAK</sequence>
<reference evidence="1" key="1">
    <citation type="submission" date="2017-05" db="UniProtKB">
        <authorList>
            <consortium name="EnsemblMetazoa"/>
        </authorList>
    </citation>
    <scope>IDENTIFICATION</scope>
</reference>
<accession>A0A1X7V2A7</accession>
<dbReference type="AlphaFoldDB" id="A0A1X7V2A7"/>
<dbReference type="InParanoid" id="A0A1X7V2A7"/>
<name>A0A1X7V2A7_AMPQE</name>
<protein>
    <submittedName>
        <fullName evidence="1">Uncharacterized protein</fullName>
    </submittedName>
</protein>